<dbReference type="Gene3D" id="2.60.120.10">
    <property type="entry name" value="Jelly Rolls"/>
    <property type="match status" value="1"/>
</dbReference>
<proteinExistence type="predicted"/>
<evidence type="ECO:0000313" key="3">
    <source>
        <dbReference type="Proteomes" id="UP000182278"/>
    </source>
</evidence>
<dbReference type="SMART" id="SM00100">
    <property type="entry name" value="cNMP"/>
    <property type="match status" value="1"/>
</dbReference>
<reference evidence="2 3" key="1">
    <citation type="journal article" date="2016" name="Environ. Microbiol.">
        <title>Genomic resolution of a cold subsurface aquifer community provides metabolic insights for novel microbes adapted to high CO concentrations.</title>
        <authorList>
            <person name="Probst A.J."/>
            <person name="Castelle C.J."/>
            <person name="Singh A."/>
            <person name="Brown C.T."/>
            <person name="Anantharaman K."/>
            <person name="Sharon I."/>
            <person name="Hug L.A."/>
            <person name="Burstein D."/>
            <person name="Emerson J.B."/>
            <person name="Thomas B.C."/>
            <person name="Banfield J.F."/>
        </authorList>
    </citation>
    <scope>NUCLEOTIDE SEQUENCE [LARGE SCALE GENOMIC DNA]</scope>
    <source>
        <strain evidence="2">CG1_02_38_46</strain>
    </source>
</reference>
<dbReference type="CDD" id="cd00038">
    <property type="entry name" value="CAP_ED"/>
    <property type="match status" value="1"/>
</dbReference>
<dbReference type="InterPro" id="IPR018488">
    <property type="entry name" value="cNMP-bd_CS"/>
</dbReference>
<comment type="caution">
    <text evidence="2">The sequence shown here is derived from an EMBL/GenBank/DDBJ whole genome shotgun (WGS) entry which is preliminary data.</text>
</comment>
<name>A0A1J4SFS8_9BACT</name>
<dbReference type="SUPFAM" id="SSF51206">
    <property type="entry name" value="cAMP-binding domain-like"/>
    <property type="match status" value="1"/>
</dbReference>
<dbReference type="PROSITE" id="PS00888">
    <property type="entry name" value="CNMP_BINDING_1"/>
    <property type="match status" value="1"/>
</dbReference>
<evidence type="ECO:0000313" key="2">
    <source>
        <dbReference type="EMBL" id="OIN98231.1"/>
    </source>
</evidence>
<dbReference type="Proteomes" id="UP000182278">
    <property type="component" value="Unassembled WGS sequence"/>
</dbReference>
<dbReference type="AlphaFoldDB" id="A0A1J4SFS8"/>
<evidence type="ECO:0000259" key="1">
    <source>
        <dbReference type="PROSITE" id="PS50042"/>
    </source>
</evidence>
<dbReference type="PANTHER" id="PTHR23011">
    <property type="entry name" value="CYCLIC NUCLEOTIDE-BINDING DOMAIN CONTAINING PROTEIN"/>
    <property type="match status" value="1"/>
</dbReference>
<dbReference type="STRING" id="1817893.AUJ66_01380"/>
<dbReference type="PRINTS" id="PR00103">
    <property type="entry name" value="CAMPKINASE"/>
</dbReference>
<dbReference type="InterPro" id="IPR000595">
    <property type="entry name" value="cNMP-bd_dom"/>
</dbReference>
<dbReference type="PROSITE" id="PS00889">
    <property type="entry name" value="CNMP_BINDING_2"/>
    <property type="match status" value="1"/>
</dbReference>
<sequence>MAKKKSFTDISSVELHNLDAVLRGINFLAQFNLGELEKLIFRLKKISFKKGKTVVKEGEPGDSFYFISKGKVGVWIKKGLSKSLIRHLGPGEYFGEMALLTGSHRTATIIVEEDAEFFVLSKDNFREILLGNPFLMDMIMQTSEKRKTELIMEKGK</sequence>
<dbReference type="Pfam" id="PF00027">
    <property type="entry name" value="cNMP_binding"/>
    <property type="match status" value="1"/>
</dbReference>
<dbReference type="InterPro" id="IPR018490">
    <property type="entry name" value="cNMP-bd_dom_sf"/>
</dbReference>
<gene>
    <name evidence="2" type="ORF">AUJ66_01380</name>
</gene>
<dbReference type="PROSITE" id="PS50042">
    <property type="entry name" value="CNMP_BINDING_3"/>
    <property type="match status" value="1"/>
</dbReference>
<feature type="domain" description="Cyclic nucleotide-binding" evidence="1">
    <location>
        <begin position="27"/>
        <end position="146"/>
    </location>
</feature>
<dbReference type="EMBL" id="MNUO01000019">
    <property type="protein sequence ID" value="OIN98231.1"/>
    <property type="molecule type" value="Genomic_DNA"/>
</dbReference>
<protein>
    <recommendedName>
        <fullName evidence="1">Cyclic nucleotide-binding domain-containing protein</fullName>
    </recommendedName>
</protein>
<dbReference type="InterPro" id="IPR014710">
    <property type="entry name" value="RmlC-like_jellyroll"/>
</dbReference>
<dbReference type="PANTHER" id="PTHR23011:SF28">
    <property type="entry name" value="CYCLIC NUCLEOTIDE-BINDING DOMAIN CONTAINING PROTEIN"/>
    <property type="match status" value="1"/>
</dbReference>
<accession>A0A1J4SFS8</accession>
<organism evidence="2 3">
    <name type="scientific">Candidatus Desantisbacteria bacterium CG1_02_38_46</name>
    <dbReference type="NCBI Taxonomy" id="1817893"/>
    <lineage>
        <taxon>Bacteria</taxon>
        <taxon>Candidatus Desantisiibacteriota</taxon>
    </lineage>
</organism>